<proteinExistence type="predicted"/>
<dbReference type="EMBL" id="JXXR01000008">
    <property type="protein sequence ID" value="KJY74925.1"/>
    <property type="molecule type" value="Genomic_DNA"/>
</dbReference>
<gene>
    <name evidence="1" type="ORF">TW71_08285</name>
</gene>
<evidence type="ECO:0000313" key="1">
    <source>
        <dbReference type="EMBL" id="KJY74925.1"/>
    </source>
</evidence>
<reference evidence="1" key="1">
    <citation type="journal article" date="2015" name="BMC Genomics">
        <title>Genome mining reveals unlocked bioactive potential of marine Gram-negative bacteria.</title>
        <authorList>
            <person name="Machado H."/>
            <person name="Sonnenschein E.C."/>
            <person name="Melchiorsen J."/>
            <person name="Gram L."/>
        </authorList>
    </citation>
    <scope>NUCLEOTIDE SEQUENCE</scope>
    <source>
        <strain evidence="1">S2052</strain>
    </source>
</reference>
<accession>A0A837G8Q0</accession>
<dbReference type="RefSeq" id="WP_045985524.1">
    <property type="nucleotide sequence ID" value="NZ_CP063053.1"/>
</dbReference>
<name>A0A837G8Q0_9VIBR</name>
<organism evidence="1">
    <name type="scientific">Vibrio coralliilyticus</name>
    <dbReference type="NCBI Taxonomy" id="190893"/>
    <lineage>
        <taxon>Bacteria</taxon>
        <taxon>Pseudomonadati</taxon>
        <taxon>Pseudomonadota</taxon>
        <taxon>Gammaproteobacteria</taxon>
        <taxon>Vibrionales</taxon>
        <taxon>Vibrionaceae</taxon>
        <taxon>Vibrio</taxon>
    </lineage>
</organism>
<sequence length="322" mass="36123">MNRNLVWFRDQAITATKIKKLAADEYLISNKPFSKKSANRGLSQVLTEIRRLRLQTEPQLTGDPTRFDVGSGTFEVTEYEANIEDCRQADEGEDVSATVLSKATIDQLTEEGDITPQINPRNIKRGSLRVTIDFTPKRGSIVDEDQVRIALVQTSRPIRIEDNKVTFMSSGERQLNRMTQDTAMGYYLDRRCTAENPIYGALDLADDTSTLMASLSTNACEIAYGEALASLNDMPCRYVPAHGTISHEFETAAIEIREREGKISMRHLGSLTWGYKIVRGVISPLKLGTFKPGKVTPQFLEAMEKWNDQAALRRNPNTNITL</sequence>
<comment type="caution">
    <text evidence="1">The sequence shown here is derived from an EMBL/GenBank/DDBJ whole genome shotgun (WGS) entry which is preliminary data.</text>
</comment>
<dbReference type="AlphaFoldDB" id="A0A837G8Q0"/>
<protein>
    <submittedName>
        <fullName evidence="1">Uncharacterized protein</fullName>
    </submittedName>
</protein>